<evidence type="ECO:0000313" key="2">
    <source>
        <dbReference type="Proteomes" id="UP001162483"/>
    </source>
</evidence>
<protein>
    <submittedName>
        <fullName evidence="1">Uncharacterized protein</fullName>
    </submittedName>
</protein>
<reference evidence="1" key="1">
    <citation type="submission" date="2023-05" db="EMBL/GenBank/DDBJ databases">
        <authorList>
            <person name="Stuckert A."/>
        </authorList>
    </citation>
    <scope>NUCLEOTIDE SEQUENCE</scope>
</reference>
<keyword evidence="2" id="KW-1185">Reference proteome</keyword>
<name>A0ABN9CR03_9NEOB</name>
<dbReference type="Proteomes" id="UP001162483">
    <property type="component" value="Unassembled WGS sequence"/>
</dbReference>
<comment type="caution">
    <text evidence="1">The sequence shown here is derived from an EMBL/GenBank/DDBJ whole genome shotgun (WGS) entry which is preliminary data.</text>
</comment>
<accession>A0ABN9CR03</accession>
<sequence>MSVPKAVTRATLGLTMQPCIGSPCSTYLVLRSRDVSPATSPAMSSGRCRHPPPVFRPLLRRDIRAAVGNLKI</sequence>
<gene>
    <name evidence="1" type="ORF">SPARVUS_LOCUS5519741</name>
</gene>
<dbReference type="EMBL" id="CATNWA010011490">
    <property type="protein sequence ID" value="CAI9561877.1"/>
    <property type="molecule type" value="Genomic_DNA"/>
</dbReference>
<organism evidence="1 2">
    <name type="scientific">Staurois parvus</name>
    <dbReference type="NCBI Taxonomy" id="386267"/>
    <lineage>
        <taxon>Eukaryota</taxon>
        <taxon>Metazoa</taxon>
        <taxon>Chordata</taxon>
        <taxon>Craniata</taxon>
        <taxon>Vertebrata</taxon>
        <taxon>Euteleostomi</taxon>
        <taxon>Amphibia</taxon>
        <taxon>Batrachia</taxon>
        <taxon>Anura</taxon>
        <taxon>Neobatrachia</taxon>
        <taxon>Ranoidea</taxon>
        <taxon>Ranidae</taxon>
        <taxon>Staurois</taxon>
    </lineage>
</organism>
<evidence type="ECO:0000313" key="1">
    <source>
        <dbReference type="EMBL" id="CAI9561877.1"/>
    </source>
</evidence>
<proteinExistence type="predicted"/>